<proteinExistence type="predicted"/>
<feature type="domain" description="Carboxymuconolactone decarboxylase-like" evidence="1">
    <location>
        <begin position="4"/>
        <end position="64"/>
    </location>
</feature>
<dbReference type="PANTHER" id="PTHR33570:SF2">
    <property type="entry name" value="CARBOXYMUCONOLACTONE DECARBOXYLASE-LIKE DOMAIN-CONTAINING PROTEIN"/>
    <property type="match status" value="1"/>
</dbReference>
<dbReference type="eggNOG" id="COG0599">
    <property type="taxonomic scope" value="Bacteria"/>
</dbReference>
<sequence>MQTQLDEKQQTIIPVAAYAAIGEVDKLNSVLHKALNAGITINELKEILVHIYAYCGFPRSLNAISTLMTVLENRHLQGIRDEAGREPSPVLQGWNSLIGGTENQTQLVGKPVTGAIFEFAPAIDQFLKSHLFGDMFQRDVLDWSTRELVTISALAAMSGVSSQLRSHYVISLNSGLTIQQLHHFVDILETECGDISADCAREILTQLSDIDNN</sequence>
<keyword evidence="3" id="KW-1185">Reference proteome</keyword>
<dbReference type="KEGG" id="ddc:Dd586_2866"/>
<dbReference type="Pfam" id="PF02627">
    <property type="entry name" value="CMD"/>
    <property type="match status" value="2"/>
</dbReference>
<evidence type="ECO:0000313" key="2">
    <source>
        <dbReference type="EMBL" id="ACZ77705.1"/>
    </source>
</evidence>
<protein>
    <submittedName>
        <fullName evidence="2">Carboxymuconolactone decarboxylase</fullName>
    </submittedName>
</protein>
<dbReference type="InterPro" id="IPR052512">
    <property type="entry name" value="4CMD/NDH-1_regulator"/>
</dbReference>
<dbReference type="HOGENOM" id="CLU_093841_0_0_6"/>
<dbReference type="InterPro" id="IPR029032">
    <property type="entry name" value="AhpD-like"/>
</dbReference>
<dbReference type="OrthoDB" id="9802489at2"/>
<organism evidence="2 3">
    <name type="scientific">Dickeya zeae (strain Ech586)</name>
    <name type="common">Dickeya dadantii (strain Ech586)</name>
    <dbReference type="NCBI Taxonomy" id="590409"/>
    <lineage>
        <taxon>Bacteria</taxon>
        <taxon>Pseudomonadati</taxon>
        <taxon>Pseudomonadota</taxon>
        <taxon>Gammaproteobacteria</taxon>
        <taxon>Enterobacterales</taxon>
        <taxon>Pectobacteriaceae</taxon>
        <taxon>Dickeya</taxon>
        <taxon>Dickeya parazeae</taxon>
    </lineage>
</organism>
<evidence type="ECO:0000313" key="3">
    <source>
        <dbReference type="Proteomes" id="UP000001446"/>
    </source>
</evidence>
<dbReference type="Gene3D" id="1.20.1290.10">
    <property type="entry name" value="AhpD-like"/>
    <property type="match status" value="1"/>
</dbReference>
<dbReference type="InterPro" id="IPR003779">
    <property type="entry name" value="CMD-like"/>
</dbReference>
<dbReference type="GO" id="GO:0051920">
    <property type="term" value="F:peroxiredoxin activity"/>
    <property type="evidence" value="ECO:0007669"/>
    <property type="project" value="InterPro"/>
</dbReference>
<dbReference type="SUPFAM" id="SSF69118">
    <property type="entry name" value="AhpD-like"/>
    <property type="match status" value="1"/>
</dbReference>
<gene>
    <name evidence="2" type="ordered locus">Dd586_2866</name>
</gene>
<dbReference type="EMBL" id="CP001836">
    <property type="protein sequence ID" value="ACZ77705.1"/>
    <property type="molecule type" value="Genomic_DNA"/>
</dbReference>
<dbReference type="AlphaFoldDB" id="D2BSU2"/>
<dbReference type="STRING" id="590409.Dd586_2866"/>
<dbReference type="PANTHER" id="PTHR33570">
    <property type="entry name" value="4-CARBOXYMUCONOLACTONE DECARBOXYLASE FAMILY PROTEIN"/>
    <property type="match status" value="1"/>
</dbReference>
<name>D2BSU2_DICZ5</name>
<dbReference type="RefSeq" id="WP_012885515.1">
    <property type="nucleotide sequence ID" value="NC_013592.1"/>
</dbReference>
<feature type="domain" description="Carboxymuconolactone decarboxylase-like" evidence="1">
    <location>
        <begin position="121"/>
        <end position="203"/>
    </location>
</feature>
<evidence type="ECO:0000259" key="1">
    <source>
        <dbReference type="Pfam" id="PF02627"/>
    </source>
</evidence>
<reference evidence="2" key="1">
    <citation type="submission" date="2009-12" db="EMBL/GenBank/DDBJ databases">
        <title>Complete sequence of Dickeya dadantii Ech586.</title>
        <authorList>
            <consortium name="US DOE Joint Genome Institute"/>
            <person name="Lucas S."/>
            <person name="Copeland A."/>
            <person name="Lapidus A."/>
            <person name="Glavina del Rio T."/>
            <person name="Tice H."/>
            <person name="Bruce D."/>
            <person name="Goodwin L."/>
            <person name="Pitluck S."/>
            <person name="Munk A.C."/>
            <person name="Brettin T."/>
            <person name="Detter J.C."/>
            <person name="Han C."/>
            <person name="Tapia R."/>
            <person name="Larimer F."/>
            <person name="Land M."/>
            <person name="Hauser L."/>
            <person name="Kyrpides N."/>
            <person name="Mikhailova N."/>
            <person name="Balakrishnan V."/>
            <person name="Glasner J."/>
            <person name="Perna N.T."/>
        </authorList>
    </citation>
    <scope>NUCLEOTIDE SEQUENCE [LARGE SCALE GENOMIC DNA]</scope>
    <source>
        <strain evidence="2">Ech586</strain>
    </source>
</reference>
<accession>D2BSU2</accession>
<dbReference type="Proteomes" id="UP000001446">
    <property type="component" value="Chromosome"/>
</dbReference>